<name>A0ABU3I8H5_9ACTO</name>
<evidence type="ECO:0000256" key="6">
    <source>
        <dbReference type="ARBA" id="ARBA00037589"/>
    </source>
</evidence>
<dbReference type="Pfam" id="PF02602">
    <property type="entry name" value="HEM4"/>
    <property type="match status" value="1"/>
</dbReference>
<sequence length="265" mass="28467">MFIPRSGADNLSAALRAAGAHVHAHALTRTELDTNPLPYLITGAFDWVVFTSKRTVKAFAAFASADSPTTVQYADQPDYAPLREVWRQARASSLHGFRVAALGQSTANELRKVGIEIDFEVVEKVTAEEFCHQFTSAPPDFTRHPHVWVPASAKARHVIKDELTRKGWVVDQTPVYDTVAVTSVPTEVSTGWTMGMFDAVAFTAASNAQAAANLLGPLPDSSRVVTFGPPSARAAQSAGFRVDAVAQTQTAAGLVAAVEQAFHKH</sequence>
<feature type="domain" description="Tetrapyrrole biosynthesis uroporphyrinogen III synthase" evidence="10">
    <location>
        <begin position="10"/>
        <end position="256"/>
    </location>
</feature>
<reference evidence="11 12" key="1">
    <citation type="submission" date="2023-06" db="EMBL/GenBank/DDBJ databases">
        <title>Draft genome sequence of Gleimia hominis type strain CCUG 57540T.</title>
        <authorList>
            <person name="Salva-Serra F."/>
            <person name="Cardew S."/>
            <person name="Jensie Markopoulos S."/>
            <person name="Ohlen M."/>
            <person name="Inganas E."/>
            <person name="Svensson-Stadler L."/>
            <person name="Moore E.R.B."/>
        </authorList>
    </citation>
    <scope>NUCLEOTIDE SEQUENCE [LARGE SCALE GENOMIC DNA]</scope>
    <source>
        <strain evidence="11 12">CCUG 57540</strain>
    </source>
</reference>
<comment type="similarity">
    <text evidence="2 9">Belongs to the uroporphyrinogen-III synthase family.</text>
</comment>
<evidence type="ECO:0000256" key="4">
    <source>
        <dbReference type="ARBA" id="ARBA00023239"/>
    </source>
</evidence>
<dbReference type="PANTHER" id="PTHR38042">
    <property type="entry name" value="UROPORPHYRINOGEN-III SYNTHASE, CHLOROPLASTIC"/>
    <property type="match status" value="1"/>
</dbReference>
<comment type="caution">
    <text evidence="11">The sequence shown here is derived from an EMBL/GenBank/DDBJ whole genome shotgun (WGS) entry which is preliminary data.</text>
</comment>
<dbReference type="InterPro" id="IPR003754">
    <property type="entry name" value="4pyrrol_synth_uPrphyn_synth"/>
</dbReference>
<comment type="catalytic activity">
    <reaction evidence="8 9">
        <text>hydroxymethylbilane = uroporphyrinogen III + H2O</text>
        <dbReference type="Rhea" id="RHEA:18965"/>
        <dbReference type="ChEBI" id="CHEBI:15377"/>
        <dbReference type="ChEBI" id="CHEBI:57308"/>
        <dbReference type="ChEBI" id="CHEBI:57845"/>
        <dbReference type="EC" id="4.2.1.75"/>
    </reaction>
</comment>
<gene>
    <name evidence="11" type="ORF">QS713_01240</name>
</gene>
<dbReference type="PANTHER" id="PTHR38042:SF1">
    <property type="entry name" value="UROPORPHYRINOGEN-III SYNTHASE, CHLOROPLASTIC"/>
    <property type="match status" value="1"/>
</dbReference>
<evidence type="ECO:0000313" key="11">
    <source>
        <dbReference type="EMBL" id="MDT3766690.1"/>
    </source>
</evidence>
<keyword evidence="12" id="KW-1185">Reference proteome</keyword>
<evidence type="ECO:0000313" key="12">
    <source>
        <dbReference type="Proteomes" id="UP001247542"/>
    </source>
</evidence>
<evidence type="ECO:0000256" key="2">
    <source>
        <dbReference type="ARBA" id="ARBA00008133"/>
    </source>
</evidence>
<dbReference type="CDD" id="cd06578">
    <property type="entry name" value="HemD"/>
    <property type="match status" value="1"/>
</dbReference>
<evidence type="ECO:0000256" key="8">
    <source>
        <dbReference type="ARBA" id="ARBA00048617"/>
    </source>
</evidence>
<evidence type="ECO:0000256" key="3">
    <source>
        <dbReference type="ARBA" id="ARBA00013109"/>
    </source>
</evidence>
<comment type="function">
    <text evidence="6 9">Catalyzes cyclization of the linear tetrapyrrole, hydroxymethylbilane, to the macrocyclic uroporphyrinogen III.</text>
</comment>
<dbReference type="GO" id="GO:0004852">
    <property type="term" value="F:uroporphyrinogen-III synthase activity"/>
    <property type="evidence" value="ECO:0007669"/>
    <property type="project" value="UniProtKB-EC"/>
</dbReference>
<dbReference type="InterPro" id="IPR036108">
    <property type="entry name" value="4pyrrol_syn_uPrphyn_synt_sf"/>
</dbReference>
<proteinExistence type="inferred from homology"/>
<evidence type="ECO:0000256" key="5">
    <source>
        <dbReference type="ARBA" id="ARBA00023244"/>
    </source>
</evidence>
<protein>
    <recommendedName>
        <fullName evidence="7 9">Uroporphyrinogen-III synthase</fullName>
        <ecNumber evidence="3 9">4.2.1.75</ecNumber>
    </recommendedName>
</protein>
<dbReference type="InterPro" id="IPR039793">
    <property type="entry name" value="UROS/Hem4"/>
</dbReference>
<keyword evidence="4 9" id="KW-0456">Lyase</keyword>
<dbReference type="EMBL" id="JASXSX010000001">
    <property type="protein sequence ID" value="MDT3766690.1"/>
    <property type="molecule type" value="Genomic_DNA"/>
</dbReference>
<evidence type="ECO:0000259" key="10">
    <source>
        <dbReference type="Pfam" id="PF02602"/>
    </source>
</evidence>
<dbReference type="Proteomes" id="UP001247542">
    <property type="component" value="Unassembled WGS sequence"/>
</dbReference>
<keyword evidence="5 9" id="KW-0627">Porphyrin biosynthesis</keyword>
<evidence type="ECO:0000256" key="1">
    <source>
        <dbReference type="ARBA" id="ARBA00004772"/>
    </source>
</evidence>
<dbReference type="Gene3D" id="3.40.50.10090">
    <property type="match status" value="2"/>
</dbReference>
<comment type="pathway">
    <text evidence="1 9">Porphyrin-containing compound metabolism; protoporphyrin-IX biosynthesis; coproporphyrinogen-III from 5-aminolevulinate: step 3/4.</text>
</comment>
<evidence type="ECO:0000256" key="7">
    <source>
        <dbReference type="ARBA" id="ARBA00040167"/>
    </source>
</evidence>
<accession>A0ABU3I8H5</accession>
<dbReference type="EC" id="4.2.1.75" evidence="3 9"/>
<dbReference type="SUPFAM" id="SSF69618">
    <property type="entry name" value="HemD-like"/>
    <property type="match status" value="1"/>
</dbReference>
<organism evidence="11 12">
    <name type="scientific">Gleimia hominis</name>
    <dbReference type="NCBI Taxonomy" id="595468"/>
    <lineage>
        <taxon>Bacteria</taxon>
        <taxon>Bacillati</taxon>
        <taxon>Actinomycetota</taxon>
        <taxon>Actinomycetes</taxon>
        <taxon>Actinomycetales</taxon>
        <taxon>Actinomycetaceae</taxon>
        <taxon>Gleimia</taxon>
    </lineage>
</organism>
<evidence type="ECO:0000256" key="9">
    <source>
        <dbReference type="RuleBase" id="RU366031"/>
    </source>
</evidence>